<proteinExistence type="predicted"/>
<sequence>MKPSDLLTIRAASVLLKPFCLKNNDRTAFASSLSAASNLDRTDAGL</sequence>
<accession>A0A0A9EPM6</accession>
<protein>
    <submittedName>
        <fullName evidence="1">Uncharacterized protein</fullName>
    </submittedName>
</protein>
<name>A0A0A9EPM6_ARUDO</name>
<reference evidence="1" key="2">
    <citation type="journal article" date="2015" name="Data Brief">
        <title>Shoot transcriptome of the giant reed, Arundo donax.</title>
        <authorList>
            <person name="Barrero R.A."/>
            <person name="Guerrero F.D."/>
            <person name="Moolhuijzen P."/>
            <person name="Goolsby J.A."/>
            <person name="Tidwell J."/>
            <person name="Bellgard S.E."/>
            <person name="Bellgard M.I."/>
        </authorList>
    </citation>
    <scope>NUCLEOTIDE SEQUENCE</scope>
    <source>
        <tissue evidence="1">Shoot tissue taken approximately 20 cm above the soil surface</tissue>
    </source>
</reference>
<organism evidence="1">
    <name type="scientific">Arundo donax</name>
    <name type="common">Giant reed</name>
    <name type="synonym">Donax arundinaceus</name>
    <dbReference type="NCBI Taxonomy" id="35708"/>
    <lineage>
        <taxon>Eukaryota</taxon>
        <taxon>Viridiplantae</taxon>
        <taxon>Streptophyta</taxon>
        <taxon>Embryophyta</taxon>
        <taxon>Tracheophyta</taxon>
        <taxon>Spermatophyta</taxon>
        <taxon>Magnoliopsida</taxon>
        <taxon>Liliopsida</taxon>
        <taxon>Poales</taxon>
        <taxon>Poaceae</taxon>
        <taxon>PACMAD clade</taxon>
        <taxon>Arundinoideae</taxon>
        <taxon>Arundineae</taxon>
        <taxon>Arundo</taxon>
    </lineage>
</organism>
<dbReference type="AlphaFoldDB" id="A0A0A9EPM6"/>
<evidence type="ECO:0000313" key="1">
    <source>
        <dbReference type="EMBL" id="JAD99830.1"/>
    </source>
</evidence>
<reference evidence="1" key="1">
    <citation type="submission" date="2014-09" db="EMBL/GenBank/DDBJ databases">
        <authorList>
            <person name="Magalhaes I.L.F."/>
            <person name="Oliveira U."/>
            <person name="Santos F.R."/>
            <person name="Vidigal T.H.D.A."/>
            <person name="Brescovit A.D."/>
            <person name="Santos A.J."/>
        </authorList>
    </citation>
    <scope>NUCLEOTIDE SEQUENCE</scope>
    <source>
        <tissue evidence="1">Shoot tissue taken approximately 20 cm above the soil surface</tissue>
    </source>
</reference>
<dbReference type="EMBL" id="GBRH01198065">
    <property type="protein sequence ID" value="JAD99830.1"/>
    <property type="molecule type" value="Transcribed_RNA"/>
</dbReference>